<keyword evidence="2 3" id="KW-0235">DNA replication</keyword>
<dbReference type="Proteomes" id="UP000275676">
    <property type="component" value="Chromosome"/>
</dbReference>
<feature type="domain" description="DnaT DNA-binding" evidence="4">
    <location>
        <begin position="89"/>
        <end position="156"/>
    </location>
</feature>
<dbReference type="HAMAP" id="MF_01061">
    <property type="entry name" value="DnaT"/>
    <property type="match status" value="1"/>
</dbReference>
<dbReference type="GO" id="GO:0003697">
    <property type="term" value="F:single-stranded DNA binding"/>
    <property type="evidence" value="ECO:0007669"/>
    <property type="project" value="UniProtKB-UniRule"/>
</dbReference>
<keyword evidence="3" id="KW-0238">DNA-binding</keyword>
<proteinExistence type="inferred from homology"/>
<evidence type="ECO:0000313" key="6">
    <source>
        <dbReference type="Proteomes" id="UP000275676"/>
    </source>
</evidence>
<evidence type="ECO:0000256" key="2">
    <source>
        <dbReference type="ARBA" id="ARBA00022705"/>
    </source>
</evidence>
<reference evidence="5 6" key="1">
    <citation type="submission" date="2018-12" db="EMBL/GenBank/DDBJ databases">
        <authorList>
            <consortium name="Pathogen Informatics"/>
        </authorList>
    </citation>
    <scope>NUCLEOTIDE SEQUENCE [LARGE SCALE GENOMIC DNA]</scope>
    <source>
        <strain evidence="5 6">NCTC10047</strain>
    </source>
</reference>
<dbReference type="Gene3D" id="1.10.8.1180">
    <property type="match status" value="1"/>
</dbReference>
<evidence type="ECO:0000256" key="3">
    <source>
        <dbReference type="HAMAP-Rule" id="MF_01061"/>
    </source>
</evidence>
<accession>A0A3S4K4R2</accession>
<evidence type="ECO:0000256" key="1">
    <source>
        <dbReference type="ARBA" id="ARBA00022515"/>
    </source>
</evidence>
<evidence type="ECO:0000313" key="5">
    <source>
        <dbReference type="EMBL" id="VEA79071.1"/>
    </source>
</evidence>
<evidence type="ECO:0000259" key="4">
    <source>
        <dbReference type="Pfam" id="PF17948"/>
    </source>
</evidence>
<dbReference type="GO" id="GO:0006269">
    <property type="term" value="P:DNA replication, synthesis of primer"/>
    <property type="evidence" value="ECO:0007669"/>
    <property type="project" value="UniProtKB-KW"/>
</dbReference>
<dbReference type="EMBL" id="LR134156">
    <property type="protein sequence ID" value="VEA79071.1"/>
    <property type="molecule type" value="Genomic_DNA"/>
</dbReference>
<keyword evidence="1 3" id="KW-0639">Primosome</keyword>
<comment type="similarity">
    <text evidence="3">Belongs to the DnaT family.</text>
</comment>
<dbReference type="Pfam" id="PF17948">
    <property type="entry name" value="DnaT"/>
    <property type="match status" value="1"/>
</dbReference>
<name>A0A3S4K4R2_SALER</name>
<comment type="subunit">
    <text evidence="3">Homooligomerizes. Interacts with PriB. Component of the replication restart primosome. Primosome assembly occurs via a 'hand-off' mechanism. PriA binds to replication forks, subsequently PriB then DnaT bind; DnaT then displaces ssDNA to generate the helicase loading substrate.</text>
</comment>
<sequence>MSSRILTSDVIGIDALLHDHQAVLTKSTGGAVAVFANNAPAFYAVTPARMAELLALEEKLSRPGSDVALDAQFYEEPEAAPVAIPCGKFAMYPAWQPDADFQRQAALWGVALREPVTAEELAAFIAYWQAEGKVFHHIQWQQKLARSVQISRSSNGGMPQRDINSVSELTIIFHQVLGVTMKNVGDLMQRLQKMMPAHITPAFKTGEELLRGRKSKARIRAAALARENRR</sequence>
<comment type="function">
    <text evidence="3">Involved in the restart of stalled replication forks, which reloads the replicative helicase on sites other than the origin of replication. Can function in multiple replication restart pathways. Displaces ssDNA from a PriB-ssDNA complex. Probably forms a spiral filament on ssDNA.</text>
</comment>
<dbReference type="GO" id="GO:1990077">
    <property type="term" value="C:primosome complex"/>
    <property type="evidence" value="ECO:0007669"/>
    <property type="project" value="UniProtKB-UniRule"/>
</dbReference>
<dbReference type="AlphaFoldDB" id="A0A3S4K4R2"/>
<organism evidence="5 6">
    <name type="scientific">Salmonella enterica subsp. arizonae</name>
    <dbReference type="NCBI Taxonomy" id="59203"/>
    <lineage>
        <taxon>Bacteria</taxon>
        <taxon>Pseudomonadati</taxon>
        <taxon>Pseudomonadota</taxon>
        <taxon>Gammaproteobacteria</taxon>
        <taxon>Enterobacterales</taxon>
        <taxon>Enterobacteriaceae</taxon>
        <taxon>Salmonella</taxon>
    </lineage>
</organism>
<dbReference type="NCBIfam" id="NF002770">
    <property type="entry name" value="PRK02854.1"/>
    <property type="match status" value="1"/>
</dbReference>
<dbReference type="InterPro" id="IPR040480">
    <property type="entry name" value="DnaT_DNA_bind"/>
</dbReference>
<gene>
    <name evidence="3 5" type="primary">dnaT</name>
    <name evidence="5" type="ORF">NCTC10047_05053</name>
</gene>
<dbReference type="InterPro" id="IPR020917">
    <property type="entry name" value="DnaT"/>
</dbReference>
<protein>
    <recommendedName>
        <fullName evidence="3">Replication restart protein DnaT</fullName>
    </recommendedName>
</protein>